<dbReference type="InterPro" id="IPR011160">
    <property type="entry name" value="Sphingomy_PDE"/>
</dbReference>
<evidence type="ECO:0000256" key="14">
    <source>
        <dbReference type="PIRSR" id="PIRSR000948-2"/>
    </source>
</evidence>
<evidence type="ECO:0000259" key="16">
    <source>
        <dbReference type="PROSITE" id="PS50015"/>
    </source>
</evidence>
<dbReference type="InterPro" id="IPR029052">
    <property type="entry name" value="Metallo-depent_PP-like"/>
</dbReference>
<feature type="domain" description="Saposin B-type" evidence="16">
    <location>
        <begin position="50"/>
        <end position="135"/>
    </location>
</feature>
<feature type="disulfide bond" evidence="14">
    <location>
        <begin position="191"/>
        <end position="214"/>
    </location>
</feature>
<evidence type="ECO:0000313" key="17">
    <source>
        <dbReference type="EMBL" id="CAL4059731.1"/>
    </source>
</evidence>
<keyword evidence="4 13" id="KW-0479">Metal-binding</keyword>
<dbReference type="CDD" id="cd00842">
    <property type="entry name" value="MPP_ASMase"/>
    <property type="match status" value="1"/>
</dbReference>
<evidence type="ECO:0000256" key="11">
    <source>
        <dbReference type="ARBA" id="ARBA00047268"/>
    </source>
</evidence>
<dbReference type="InterPro" id="IPR008139">
    <property type="entry name" value="SaposinB_dom"/>
</dbReference>
<evidence type="ECO:0000256" key="1">
    <source>
        <dbReference type="ARBA" id="ARBA00004613"/>
    </source>
</evidence>
<evidence type="ECO:0000256" key="5">
    <source>
        <dbReference type="ARBA" id="ARBA00022729"/>
    </source>
</evidence>
<evidence type="ECO:0000256" key="13">
    <source>
        <dbReference type="PIRSR" id="PIRSR000948-1"/>
    </source>
</evidence>
<comment type="cofactor">
    <cofactor evidence="13">
        <name>Zn(2+)</name>
        <dbReference type="ChEBI" id="CHEBI:29105"/>
    </cofactor>
    <text evidence="13">Binds 2 Zn(2+) ions per subunit.</text>
</comment>
<keyword evidence="3" id="KW-0964">Secreted</keyword>
<dbReference type="EC" id="3.1.4.12" evidence="12"/>
<feature type="disulfide bond" evidence="14">
    <location>
        <begin position="350"/>
        <end position="397"/>
    </location>
</feature>
<evidence type="ECO:0000256" key="7">
    <source>
        <dbReference type="ARBA" id="ARBA00022833"/>
    </source>
</evidence>
<dbReference type="GO" id="GO:0005764">
    <property type="term" value="C:lysosome"/>
    <property type="evidence" value="ECO:0007669"/>
    <property type="project" value="TreeGrafter"/>
</dbReference>
<feature type="binding site" evidence="13">
    <location>
        <position position="170"/>
    </location>
    <ligand>
        <name>Zn(2+)</name>
        <dbReference type="ChEBI" id="CHEBI:29105"/>
        <label>1</label>
    </ligand>
</feature>
<evidence type="ECO:0000256" key="10">
    <source>
        <dbReference type="ARBA" id="ARBA00023295"/>
    </source>
</evidence>
<feature type="binding site" evidence="13">
    <location>
        <position position="242"/>
    </location>
    <ligand>
        <name>Zn(2+)</name>
        <dbReference type="ChEBI" id="CHEBI:29105"/>
        <label>2</label>
    </ligand>
</feature>
<keyword evidence="5 15" id="KW-0732">Signal</keyword>
<dbReference type="InterPro" id="IPR011001">
    <property type="entry name" value="Saposin-like"/>
</dbReference>
<dbReference type="GO" id="GO:0005615">
    <property type="term" value="C:extracellular space"/>
    <property type="evidence" value="ECO:0007669"/>
    <property type="project" value="TreeGrafter"/>
</dbReference>
<keyword evidence="7 13" id="KW-0862">Zinc</keyword>
<sequence>MKMANHSSFWFLIYFGCLASFSPSYSYHQTDLANSYFSSGQFTRLSPEIRDLTCLGCRTLVSGVADRINDGATVEEIEEAFILECVVLDLFPGDVCEGMVRLLGEQVVYVVNHTSFEPSDICGFVLGFDHCSGYTGLTNWTVDLPPGKPEPDHPEPQEPESPFRILHLSDLHVDLDYAEGAAVNCDYPLCCREAYGMAQPGEEAAGPWGGRGHCDIPAHTLDHLLGQAKEIVQPHMVYVTGDLPPHDVWDQTRDSNMAALNLTTSLLYKHFPDIPVLAALGNHEAVPVNSYPVPSVYEDGWDITWLYENLAEKWSYWLPDEVLPDVLQGGFYVVSPYPGLRVISVNMNYCGTGNFFLLMDNVDPVDEMKWLVYQLTEAENMGDKVHILGHIPSGDTCDKTWSHVFNSVVTRFESTIRGLFFGHTHHDEWEVMYDVDDATRPVGIQFITPSATTYSYAHYKSPSFRVYTTDGGYDQATWAVIDHTTYSMNLTEANANGLEPIYQERYSAVEAYGVTGLSPASIDNLVTNMATDDALFQTYLRHRFTYAEEPSEVSECDTDCRKSTLCTLVTADSSDDRPCQRIKDIINGNE</sequence>
<evidence type="ECO:0000256" key="6">
    <source>
        <dbReference type="ARBA" id="ARBA00022801"/>
    </source>
</evidence>
<dbReference type="Pfam" id="PF00149">
    <property type="entry name" value="Metallophos"/>
    <property type="match status" value="1"/>
</dbReference>
<keyword evidence="18" id="KW-1185">Reference proteome</keyword>
<feature type="binding site" evidence="13">
    <location>
        <position position="172"/>
    </location>
    <ligand>
        <name>Zn(2+)</name>
        <dbReference type="ChEBI" id="CHEBI:29105"/>
        <label>1</label>
    </ligand>
</feature>
<comment type="catalytic activity">
    <reaction evidence="11">
        <text>a sphingomyelin + H2O = phosphocholine + an N-acylsphing-4-enine + H(+)</text>
        <dbReference type="Rhea" id="RHEA:19253"/>
        <dbReference type="ChEBI" id="CHEBI:15377"/>
        <dbReference type="ChEBI" id="CHEBI:15378"/>
        <dbReference type="ChEBI" id="CHEBI:17636"/>
        <dbReference type="ChEBI" id="CHEBI:52639"/>
        <dbReference type="ChEBI" id="CHEBI:295975"/>
        <dbReference type="EC" id="3.1.4.12"/>
    </reaction>
    <physiologicalReaction direction="left-to-right" evidence="11">
        <dbReference type="Rhea" id="RHEA:19254"/>
    </physiologicalReaction>
</comment>
<dbReference type="Proteomes" id="UP001497623">
    <property type="component" value="Unassembled WGS sequence"/>
</dbReference>
<dbReference type="GO" id="GO:0016020">
    <property type="term" value="C:membrane"/>
    <property type="evidence" value="ECO:0007669"/>
    <property type="project" value="GOC"/>
</dbReference>
<gene>
    <name evidence="17" type="ORF">MNOR_LOCUS774</name>
</gene>
<evidence type="ECO:0000313" key="18">
    <source>
        <dbReference type="Proteomes" id="UP001497623"/>
    </source>
</evidence>
<proteinExistence type="inferred from homology"/>
<reference evidence="17 18" key="1">
    <citation type="submission" date="2024-05" db="EMBL/GenBank/DDBJ databases">
        <authorList>
            <person name="Wallberg A."/>
        </authorList>
    </citation>
    <scope>NUCLEOTIDE SEQUENCE [LARGE SCALE GENOMIC DNA]</scope>
</reference>
<dbReference type="GO" id="GO:0016798">
    <property type="term" value="F:hydrolase activity, acting on glycosyl bonds"/>
    <property type="evidence" value="ECO:0007669"/>
    <property type="project" value="UniProtKB-KW"/>
</dbReference>
<feature type="binding site" evidence="13">
    <location>
        <position position="282"/>
    </location>
    <ligand>
        <name>Zn(2+)</name>
        <dbReference type="ChEBI" id="CHEBI:29105"/>
        <label>2</label>
    </ligand>
</feature>
<dbReference type="Gene3D" id="1.10.225.10">
    <property type="entry name" value="Saposin-like"/>
    <property type="match status" value="1"/>
</dbReference>
<comment type="similarity">
    <text evidence="2 12">Belongs to the acid sphingomyelinase family.</text>
</comment>
<feature type="disulfide bond" evidence="14">
    <location>
        <begin position="85"/>
        <end position="96"/>
    </location>
</feature>
<feature type="disulfide bond" evidence="14">
    <location>
        <begin position="556"/>
        <end position="560"/>
    </location>
</feature>
<dbReference type="AlphaFoldDB" id="A0AAV2PHX2"/>
<feature type="disulfide bond" evidence="14">
    <location>
        <begin position="54"/>
        <end position="131"/>
    </location>
</feature>
<keyword evidence="6 12" id="KW-0378">Hydrolase</keyword>
<dbReference type="InterPro" id="IPR041805">
    <property type="entry name" value="ASMase/PPN1_MPP"/>
</dbReference>
<feature type="binding site" evidence="13">
    <location>
        <position position="390"/>
    </location>
    <ligand>
        <name>Zn(2+)</name>
        <dbReference type="ChEBI" id="CHEBI:29105"/>
        <label>2</label>
    </ligand>
</feature>
<feature type="binding site" evidence="13">
    <location>
        <position position="242"/>
    </location>
    <ligand>
        <name>Zn(2+)</name>
        <dbReference type="ChEBI" id="CHEBI:29105"/>
        <label>1</label>
    </ligand>
</feature>
<dbReference type="PIRSF" id="PIRSF000948">
    <property type="entry name" value="Sphingomy_PDE"/>
    <property type="match status" value="1"/>
</dbReference>
<feature type="chain" id="PRO_5043999400" description="Sphingomyelin phosphodiesterase" evidence="15">
    <location>
        <begin position="27"/>
        <end position="590"/>
    </location>
</feature>
<keyword evidence="10 12" id="KW-0326">Glycosidase</keyword>
<dbReference type="SMART" id="SM00741">
    <property type="entry name" value="SapB"/>
    <property type="match status" value="1"/>
</dbReference>
<feature type="disulfide bond" evidence="14">
    <location>
        <begin position="185"/>
        <end position="190"/>
    </location>
</feature>
<organism evidence="17 18">
    <name type="scientific">Meganyctiphanes norvegica</name>
    <name type="common">Northern krill</name>
    <name type="synonym">Thysanopoda norvegica</name>
    <dbReference type="NCBI Taxonomy" id="48144"/>
    <lineage>
        <taxon>Eukaryota</taxon>
        <taxon>Metazoa</taxon>
        <taxon>Ecdysozoa</taxon>
        <taxon>Arthropoda</taxon>
        <taxon>Crustacea</taxon>
        <taxon>Multicrustacea</taxon>
        <taxon>Malacostraca</taxon>
        <taxon>Eumalacostraca</taxon>
        <taxon>Eucarida</taxon>
        <taxon>Euphausiacea</taxon>
        <taxon>Euphausiidae</taxon>
        <taxon>Meganyctiphanes</taxon>
    </lineage>
</organism>
<dbReference type="PROSITE" id="PS50015">
    <property type="entry name" value="SAP_B"/>
    <property type="match status" value="1"/>
</dbReference>
<dbReference type="InterPro" id="IPR045473">
    <property type="entry name" value="ASM_C"/>
</dbReference>
<dbReference type="SUPFAM" id="SSF47862">
    <property type="entry name" value="Saposin"/>
    <property type="match status" value="1"/>
</dbReference>
<dbReference type="EMBL" id="CAXKWB010000181">
    <property type="protein sequence ID" value="CAL4059731.1"/>
    <property type="molecule type" value="Genomic_DNA"/>
</dbReference>
<feature type="disulfide bond" evidence="14">
    <location>
        <begin position="57"/>
        <end position="122"/>
    </location>
</feature>
<feature type="binding site" evidence="13">
    <location>
        <position position="425"/>
    </location>
    <ligand>
        <name>Zn(2+)</name>
        <dbReference type="ChEBI" id="CHEBI:29105"/>
        <label>1</label>
    </ligand>
</feature>
<comment type="function">
    <text evidence="12">Converts sphingomyelin to ceramide.</text>
</comment>
<dbReference type="InterPro" id="IPR004843">
    <property type="entry name" value="Calcineurin-like_PHP"/>
</dbReference>
<dbReference type="PANTHER" id="PTHR10340:SF34">
    <property type="entry name" value="SPHINGOMYELIN PHOSPHODIESTERASE"/>
    <property type="match status" value="1"/>
</dbReference>
<dbReference type="GO" id="GO:0046513">
    <property type="term" value="P:ceramide biosynthetic process"/>
    <property type="evidence" value="ECO:0007669"/>
    <property type="project" value="UniProtKB-ARBA"/>
</dbReference>
<dbReference type="SUPFAM" id="SSF56300">
    <property type="entry name" value="Metallo-dependent phosphatases"/>
    <property type="match status" value="1"/>
</dbReference>
<dbReference type="Gene3D" id="3.60.21.10">
    <property type="match status" value="1"/>
</dbReference>
<evidence type="ECO:0000256" key="4">
    <source>
        <dbReference type="ARBA" id="ARBA00022723"/>
    </source>
</evidence>
<name>A0AAV2PHX2_MEGNR</name>
<evidence type="ECO:0000256" key="15">
    <source>
        <dbReference type="SAM" id="SignalP"/>
    </source>
</evidence>
<keyword evidence="9" id="KW-0325">Glycoprotein</keyword>
<dbReference type="Pfam" id="PF19272">
    <property type="entry name" value="ASMase_C"/>
    <property type="match status" value="1"/>
</dbReference>
<comment type="caution">
    <text evidence="17">The sequence shown here is derived from an EMBL/GenBank/DDBJ whole genome shotgun (WGS) entry which is preliminary data.</text>
</comment>
<evidence type="ECO:0000256" key="9">
    <source>
        <dbReference type="ARBA" id="ARBA00023180"/>
    </source>
</evidence>
<dbReference type="GO" id="GO:0006685">
    <property type="term" value="P:sphingomyelin catabolic process"/>
    <property type="evidence" value="ECO:0007669"/>
    <property type="project" value="UniProtKB-UniRule"/>
</dbReference>
<evidence type="ECO:0000256" key="2">
    <source>
        <dbReference type="ARBA" id="ARBA00008234"/>
    </source>
</evidence>
<evidence type="ECO:0000256" key="12">
    <source>
        <dbReference type="PIRNR" id="PIRNR000948"/>
    </source>
</evidence>
<dbReference type="GO" id="GO:0061750">
    <property type="term" value="F:acid sphingomyelin phosphodiesterase activity"/>
    <property type="evidence" value="ECO:0007669"/>
    <property type="project" value="TreeGrafter"/>
</dbReference>
<dbReference type="GO" id="GO:0046872">
    <property type="term" value="F:metal ion binding"/>
    <property type="evidence" value="ECO:0007669"/>
    <property type="project" value="UniProtKB-KW"/>
</dbReference>
<accession>A0AAV2PHX2</accession>
<feature type="signal peptide" evidence="15">
    <location>
        <begin position="1"/>
        <end position="26"/>
    </location>
</feature>
<dbReference type="PANTHER" id="PTHR10340">
    <property type="entry name" value="SPHINGOMYELIN PHOSPHODIESTERASE"/>
    <property type="match status" value="1"/>
</dbReference>
<keyword evidence="8 14" id="KW-1015">Disulfide bond</keyword>
<evidence type="ECO:0000256" key="3">
    <source>
        <dbReference type="ARBA" id="ARBA00022525"/>
    </source>
</evidence>
<protein>
    <recommendedName>
        <fullName evidence="12">Sphingomyelin phosphodiesterase</fullName>
        <ecNumber evidence="12">3.1.4.12</ecNumber>
    </recommendedName>
</protein>
<feature type="binding site" evidence="13">
    <location>
        <position position="423"/>
    </location>
    <ligand>
        <name>Zn(2+)</name>
        <dbReference type="ChEBI" id="CHEBI:29105"/>
        <label>2</label>
    </ligand>
</feature>
<comment type="subcellular location">
    <subcellularLocation>
        <location evidence="1">Secreted</location>
    </subcellularLocation>
</comment>
<evidence type="ECO:0000256" key="8">
    <source>
        <dbReference type="ARBA" id="ARBA00023157"/>
    </source>
</evidence>